<evidence type="ECO:0000256" key="3">
    <source>
        <dbReference type="PROSITE-ProRule" id="PRU00284"/>
    </source>
</evidence>
<evidence type="ECO:0000256" key="1">
    <source>
        <dbReference type="ARBA" id="ARBA00022500"/>
    </source>
</evidence>
<keyword evidence="9" id="KW-1185">Reference proteome</keyword>
<dbReference type="PROSITE" id="PS50885">
    <property type="entry name" value="HAMP"/>
    <property type="match status" value="2"/>
</dbReference>
<feature type="compositionally biased region" description="Low complexity" evidence="4">
    <location>
        <begin position="626"/>
        <end position="638"/>
    </location>
</feature>
<dbReference type="AlphaFoldDB" id="A0A7I9VR15"/>
<keyword evidence="3" id="KW-0807">Transducer</keyword>
<dbReference type="Pfam" id="PF00015">
    <property type="entry name" value="MCPsignal"/>
    <property type="match status" value="1"/>
</dbReference>
<feature type="domain" description="HAMP" evidence="7">
    <location>
        <begin position="354"/>
        <end position="406"/>
    </location>
</feature>
<reference evidence="9" key="1">
    <citation type="journal article" date="2020" name="Appl. Environ. Microbiol.">
        <title>Diazotrophic Anaeromyxobacter Isolates from Soils.</title>
        <authorList>
            <person name="Masuda Y."/>
            <person name="Yamanaka H."/>
            <person name="Xu Z.X."/>
            <person name="Shiratori Y."/>
            <person name="Aono T."/>
            <person name="Amachi S."/>
            <person name="Senoo K."/>
            <person name="Itoh H."/>
        </authorList>
    </citation>
    <scope>NUCLEOTIDE SEQUENCE [LARGE SCALE GENOMIC DNA]</scope>
    <source>
        <strain evidence="9">R267</strain>
    </source>
</reference>
<dbReference type="InterPro" id="IPR024478">
    <property type="entry name" value="HlyB_4HB_MCP"/>
</dbReference>
<accession>A0A7I9VR15</accession>
<feature type="region of interest" description="Disordered" evidence="4">
    <location>
        <begin position="624"/>
        <end position="643"/>
    </location>
</feature>
<dbReference type="Gene3D" id="1.20.120.1530">
    <property type="match status" value="1"/>
</dbReference>
<feature type="transmembrane region" description="Helical" evidence="5">
    <location>
        <begin position="192"/>
        <end position="213"/>
    </location>
</feature>
<dbReference type="CDD" id="cd11386">
    <property type="entry name" value="MCP_signal"/>
    <property type="match status" value="1"/>
</dbReference>
<dbReference type="Pfam" id="PF18947">
    <property type="entry name" value="HAMP_2"/>
    <property type="match status" value="2"/>
</dbReference>
<dbReference type="SMART" id="SM00283">
    <property type="entry name" value="MA"/>
    <property type="match status" value="1"/>
</dbReference>
<evidence type="ECO:0000313" key="8">
    <source>
        <dbReference type="EMBL" id="GEJ58781.1"/>
    </source>
</evidence>
<evidence type="ECO:0000256" key="5">
    <source>
        <dbReference type="SAM" id="Phobius"/>
    </source>
</evidence>
<organism evidence="8 9">
    <name type="scientific">Anaeromyxobacter diazotrophicus</name>
    <dbReference type="NCBI Taxonomy" id="2590199"/>
    <lineage>
        <taxon>Bacteria</taxon>
        <taxon>Pseudomonadati</taxon>
        <taxon>Myxococcota</taxon>
        <taxon>Myxococcia</taxon>
        <taxon>Myxococcales</taxon>
        <taxon>Cystobacterineae</taxon>
        <taxon>Anaeromyxobacteraceae</taxon>
        <taxon>Anaeromyxobacter</taxon>
    </lineage>
</organism>
<dbReference type="EMBL" id="BJTG01000009">
    <property type="protein sequence ID" value="GEJ58781.1"/>
    <property type="molecule type" value="Genomic_DNA"/>
</dbReference>
<dbReference type="PANTHER" id="PTHR43531:SF11">
    <property type="entry name" value="METHYL-ACCEPTING CHEMOTAXIS PROTEIN 3"/>
    <property type="match status" value="1"/>
</dbReference>
<dbReference type="Pfam" id="PF12729">
    <property type="entry name" value="4HB_MCP_1"/>
    <property type="match status" value="1"/>
</dbReference>
<gene>
    <name evidence="8" type="primary">tsr_5</name>
    <name evidence="8" type="ORF">AMYX_35220</name>
</gene>
<dbReference type="InterPro" id="IPR004089">
    <property type="entry name" value="MCPsignal_dom"/>
</dbReference>
<keyword evidence="5" id="KW-0812">Transmembrane</keyword>
<dbReference type="SUPFAM" id="SSF58104">
    <property type="entry name" value="Methyl-accepting chemotaxis protein (MCP) signaling domain"/>
    <property type="match status" value="1"/>
</dbReference>
<feature type="domain" description="Methyl-accepting transducer" evidence="6">
    <location>
        <begin position="411"/>
        <end position="640"/>
    </location>
</feature>
<evidence type="ECO:0000259" key="7">
    <source>
        <dbReference type="PROSITE" id="PS50885"/>
    </source>
</evidence>
<dbReference type="RefSeq" id="WP_176067673.1">
    <property type="nucleotide sequence ID" value="NZ_BJTG01000009.1"/>
</dbReference>
<protein>
    <submittedName>
        <fullName evidence="8">Methyl-accepting chemotaxis protein</fullName>
    </submittedName>
</protein>
<sequence>MFRVKTRTKLLVAFALVALGSVVVGAFALSSSGQLVDANAKVTKQVLPSLRGLGQLDEGITAMRYHTTKAIAGTLQGDQQKLEASWAQFEEVRKHVEEGMAIYAGLPRSPEEDALWSKIVPGYQAFLAESAKIWEAIRAGEGVKADGMQNSGHARLQAELVGPIAGLVALDGSLAASVNESSDATARATRRLLLAVIAATLLAGVGFGTYLALSVSRPLEFLVLESRRLRDAVEQGRLGTRGDVGQVSEEFRPIVEGINATMDAFVTPIRITAEYIARISKGDVPPKITDEYRGDFSAIKDNLNTCVDAVKALVSDADALVTAALAGQLRTRADESRHHGDFRKIIEGVNATLDAVIRPIDEAAQVLDRLAQRDLRARAVGEYQGDHARIKVALNATAEALHASLAQVAQAASQVSAAAGQIASSSQAVASGASEQASAIEETSSSLESMSTMTRLSAENASQADGLAQKAKSAATEGTAALTQMTGAMAKIKASAEGTSQIIKDINEIAFQTNLLALNAAVEAARAGEAGRGFAVVAEEVRSLALRSKEAATRTEGLIRQSVREAIEGETTARHVGETLAVIGGTVSKVTDIVVEIAASVKEQAAGIEQVNRAVAQMGHVTQQNAASSEESSSAAAELSGHAQQLSAMIGSFRLEGEADDGPVTGRRRPRSRSSSKNAGLTQGDPS</sequence>
<dbReference type="GO" id="GO:0005886">
    <property type="term" value="C:plasma membrane"/>
    <property type="evidence" value="ECO:0007669"/>
    <property type="project" value="TreeGrafter"/>
</dbReference>
<evidence type="ECO:0000313" key="9">
    <source>
        <dbReference type="Proteomes" id="UP000503640"/>
    </source>
</evidence>
<keyword evidence="1" id="KW-0145">Chemotaxis</keyword>
<evidence type="ECO:0000256" key="4">
    <source>
        <dbReference type="SAM" id="MobiDB-lite"/>
    </source>
</evidence>
<evidence type="ECO:0000256" key="2">
    <source>
        <dbReference type="ARBA" id="ARBA00029447"/>
    </source>
</evidence>
<dbReference type="GO" id="GO:0006935">
    <property type="term" value="P:chemotaxis"/>
    <property type="evidence" value="ECO:0007669"/>
    <property type="project" value="UniProtKB-KW"/>
</dbReference>
<name>A0A7I9VR15_9BACT</name>
<feature type="compositionally biased region" description="Polar residues" evidence="4">
    <location>
        <begin position="677"/>
        <end position="687"/>
    </location>
</feature>
<dbReference type="InterPro" id="IPR003660">
    <property type="entry name" value="HAMP_dom"/>
</dbReference>
<comment type="similarity">
    <text evidence="2">Belongs to the methyl-accepting chemotaxis (MCP) protein family.</text>
</comment>
<keyword evidence="5" id="KW-1133">Transmembrane helix</keyword>
<feature type="domain" description="HAMP" evidence="7">
    <location>
        <begin position="263"/>
        <end position="315"/>
    </location>
</feature>
<dbReference type="Proteomes" id="UP000503640">
    <property type="component" value="Unassembled WGS sequence"/>
</dbReference>
<dbReference type="GO" id="GO:0007165">
    <property type="term" value="P:signal transduction"/>
    <property type="evidence" value="ECO:0007669"/>
    <property type="project" value="UniProtKB-KW"/>
</dbReference>
<dbReference type="PANTHER" id="PTHR43531">
    <property type="entry name" value="PROTEIN ICFG"/>
    <property type="match status" value="1"/>
</dbReference>
<dbReference type="GO" id="GO:0004888">
    <property type="term" value="F:transmembrane signaling receptor activity"/>
    <property type="evidence" value="ECO:0007669"/>
    <property type="project" value="TreeGrafter"/>
</dbReference>
<proteinExistence type="inferred from homology"/>
<dbReference type="InterPro" id="IPR051310">
    <property type="entry name" value="MCP_chemotaxis"/>
</dbReference>
<keyword evidence="5" id="KW-0472">Membrane</keyword>
<feature type="region of interest" description="Disordered" evidence="4">
    <location>
        <begin position="648"/>
        <end position="687"/>
    </location>
</feature>
<evidence type="ECO:0000259" key="6">
    <source>
        <dbReference type="PROSITE" id="PS50111"/>
    </source>
</evidence>
<dbReference type="SMART" id="SM00304">
    <property type="entry name" value="HAMP"/>
    <property type="match status" value="2"/>
</dbReference>
<dbReference type="PROSITE" id="PS50111">
    <property type="entry name" value="CHEMOTAXIS_TRANSDUC_2"/>
    <property type="match status" value="1"/>
</dbReference>
<dbReference type="Gene3D" id="1.10.287.950">
    <property type="entry name" value="Methyl-accepting chemotaxis protein"/>
    <property type="match status" value="1"/>
</dbReference>
<comment type="caution">
    <text evidence="8">The sequence shown here is derived from an EMBL/GenBank/DDBJ whole genome shotgun (WGS) entry which is preliminary data.</text>
</comment>